<protein>
    <submittedName>
        <fullName evidence="1">Uncharacterized protein</fullName>
    </submittedName>
</protein>
<evidence type="ECO:0000313" key="1">
    <source>
        <dbReference type="EMBL" id="MBP2167589.1"/>
    </source>
</evidence>
<dbReference type="Proteomes" id="UP001195624">
    <property type="component" value="Unassembled WGS sequence"/>
</dbReference>
<gene>
    <name evidence="1" type="ORF">J2125_000781</name>
</gene>
<keyword evidence="2" id="KW-1185">Reference proteome</keyword>
<accession>A0ABS4P4P9</accession>
<reference evidence="1 2" key="1">
    <citation type="submission" date="2021-03" db="EMBL/GenBank/DDBJ databases">
        <authorList>
            <person name="D'Agostino P."/>
            <person name="Huntemann M."/>
            <person name="Clum A."/>
            <person name="Spunde A."/>
            <person name="Palaniappan K."/>
            <person name="Ritter S."/>
            <person name="Mikhailova N."/>
            <person name="Chen I.-M."/>
            <person name="Stamatis D."/>
            <person name="Reddy T."/>
            <person name="O'Malley R."/>
            <person name="Daum C."/>
            <person name="Shapiro N."/>
            <person name="Ivanova N."/>
            <person name="Kyrpides N."/>
            <person name="Woyke T."/>
        </authorList>
    </citation>
    <scope>NUCLEOTIDE SEQUENCE [LARGE SCALE GENOMIC DNA]</scope>
    <source>
        <strain evidence="1 2">WS4403</strain>
    </source>
</reference>
<proteinExistence type="predicted"/>
<name>A0ABS4P4P9_9GAMM</name>
<organism evidence="1 2">
    <name type="scientific">Winslowiella toletana</name>
    <dbReference type="NCBI Taxonomy" id="92490"/>
    <lineage>
        <taxon>Bacteria</taxon>
        <taxon>Pseudomonadati</taxon>
        <taxon>Pseudomonadota</taxon>
        <taxon>Gammaproteobacteria</taxon>
        <taxon>Enterobacterales</taxon>
        <taxon>Erwiniaceae</taxon>
        <taxon>Winslowiella</taxon>
    </lineage>
</organism>
<reference evidence="2" key="2">
    <citation type="submission" date="2023-07" db="EMBL/GenBank/DDBJ databases">
        <title>Genome mining of underrepresented organisms for secondary metabolites.</title>
        <authorList>
            <person name="D'Agostino P.M."/>
        </authorList>
    </citation>
    <scope>NUCLEOTIDE SEQUENCE [LARGE SCALE GENOMIC DNA]</scope>
    <source>
        <strain evidence="2">WS4403</strain>
    </source>
</reference>
<comment type="caution">
    <text evidence="1">The sequence shown here is derived from an EMBL/GenBank/DDBJ whole genome shotgun (WGS) entry which is preliminary data.</text>
</comment>
<dbReference type="EMBL" id="JAGGMQ010000001">
    <property type="protein sequence ID" value="MBP2167589.1"/>
    <property type="molecule type" value="Genomic_DNA"/>
</dbReference>
<sequence length="36" mass="4298">MQNIVLLVVLIGLVIYSGHKYYKQTRAKTLTRQRHR</sequence>
<evidence type="ECO:0000313" key="2">
    <source>
        <dbReference type="Proteomes" id="UP001195624"/>
    </source>
</evidence>